<organism evidence="1 2">
    <name type="scientific">Schistosoma bovis</name>
    <name type="common">Blood fluke</name>
    <dbReference type="NCBI Taxonomy" id="6184"/>
    <lineage>
        <taxon>Eukaryota</taxon>
        <taxon>Metazoa</taxon>
        <taxon>Spiralia</taxon>
        <taxon>Lophotrochozoa</taxon>
        <taxon>Platyhelminthes</taxon>
        <taxon>Trematoda</taxon>
        <taxon>Digenea</taxon>
        <taxon>Strigeidida</taxon>
        <taxon>Schistosomatoidea</taxon>
        <taxon>Schistosomatidae</taxon>
        <taxon>Schistosoma</taxon>
    </lineage>
</organism>
<sequence length="352" mass="40976">MKDCSNKFHQSSMIPVQSTITNNFSTTNSECEGFVTSDIKTEPHNIIPLTRNSTISKNSMMNSLPSRRGRRSTIPMEIRDEVRRLKKRNTERQRRACISDKMNALHNLAMKLIGEDLKKRNTERQRRACISDKMNALHNLAMKLIGEDPSKHSKMEKNDILGICYTVFEGIAKILKDRPELLSRLHKLTLTSQETNNIKPISSSSDSINIKSNHLNSLSQYLHKIEQNSIEINPLNLSSYSSMNLHNEDKIKYSNINQSIPFSCLNLSNESNSNTPIKNPTFRLPLKYRWCKIKHQNITSNYHHQQHPHHHPMSKSQNDVIMKQWNNYVMNNEKENLSHYIKQENVWRPYLN</sequence>
<name>A0A430QP55_SCHBO</name>
<comment type="caution">
    <text evidence="1">The sequence shown here is derived from an EMBL/GenBank/DDBJ whole genome shotgun (WGS) entry which is preliminary data.</text>
</comment>
<keyword evidence="2" id="KW-1185">Reference proteome</keyword>
<evidence type="ECO:0000313" key="1">
    <source>
        <dbReference type="EMBL" id="RTG89417.1"/>
    </source>
</evidence>
<gene>
    <name evidence="1" type="ORF">DC041_0000966</name>
</gene>
<dbReference type="EMBL" id="QMKO01001504">
    <property type="protein sequence ID" value="RTG89417.1"/>
    <property type="molecule type" value="Genomic_DNA"/>
</dbReference>
<protein>
    <recommendedName>
        <fullName evidence="3">BHLH domain-containing protein</fullName>
    </recommendedName>
</protein>
<evidence type="ECO:0000313" key="2">
    <source>
        <dbReference type="Proteomes" id="UP000290809"/>
    </source>
</evidence>
<accession>A0A430QP55</accession>
<dbReference type="Gene3D" id="4.10.280.10">
    <property type="entry name" value="Helix-loop-helix DNA-binding domain"/>
    <property type="match status" value="1"/>
</dbReference>
<reference evidence="1 2" key="1">
    <citation type="journal article" date="2019" name="PLoS Pathog.">
        <title>Genome sequence of the bovine parasite Schistosoma bovis Tanzania.</title>
        <authorList>
            <person name="Oey H."/>
            <person name="Zakrzewski M."/>
            <person name="Gobert G."/>
            <person name="Gravermann K."/>
            <person name="Stoye J."/>
            <person name="Jones M."/>
            <person name="Mcmanus D."/>
            <person name="Krause L."/>
        </authorList>
    </citation>
    <scope>NUCLEOTIDE SEQUENCE [LARGE SCALE GENOMIC DNA]</scope>
    <source>
        <strain evidence="1 2">TAN1997</strain>
    </source>
</reference>
<evidence type="ECO:0008006" key="3">
    <source>
        <dbReference type="Google" id="ProtNLM"/>
    </source>
</evidence>
<dbReference type="Proteomes" id="UP000290809">
    <property type="component" value="Unassembled WGS sequence"/>
</dbReference>
<dbReference type="AlphaFoldDB" id="A0A430QP55"/>
<dbReference type="InterPro" id="IPR036638">
    <property type="entry name" value="HLH_DNA-bd_sf"/>
</dbReference>
<proteinExistence type="predicted"/>
<dbReference type="GO" id="GO:0046983">
    <property type="term" value="F:protein dimerization activity"/>
    <property type="evidence" value="ECO:0007669"/>
    <property type="project" value="InterPro"/>
</dbReference>